<reference evidence="2 3" key="1">
    <citation type="journal article" date="2012" name="PLoS Pathog.">
        <title>Diverse lifestyles and strategies of plant pathogenesis encoded in the genomes of eighteen Dothideomycetes fungi.</title>
        <authorList>
            <person name="Ohm R.A."/>
            <person name="Feau N."/>
            <person name="Henrissat B."/>
            <person name="Schoch C.L."/>
            <person name="Horwitz B.A."/>
            <person name="Barry K.W."/>
            <person name="Condon B.J."/>
            <person name="Copeland A.C."/>
            <person name="Dhillon B."/>
            <person name="Glaser F."/>
            <person name="Hesse C.N."/>
            <person name="Kosti I."/>
            <person name="LaButti K."/>
            <person name="Lindquist E.A."/>
            <person name="Lucas S."/>
            <person name="Salamov A.A."/>
            <person name="Bradshaw R.E."/>
            <person name="Ciuffetti L."/>
            <person name="Hamelin R.C."/>
            <person name="Kema G.H.J."/>
            <person name="Lawrence C."/>
            <person name="Scott J.A."/>
            <person name="Spatafora J.W."/>
            <person name="Turgeon B.G."/>
            <person name="de Wit P.J.G.M."/>
            <person name="Zhong S."/>
            <person name="Goodwin S.B."/>
            <person name="Grigoriev I.V."/>
        </authorList>
    </citation>
    <scope>NUCLEOTIDE SEQUENCE [LARGE SCALE GENOMIC DNA]</scope>
    <source>
        <strain evidence="3">C4 / ATCC 48331 / race T</strain>
    </source>
</reference>
<gene>
    <name evidence="2" type="ORF">COCC4DRAFT_127194</name>
</gene>
<reference evidence="3" key="2">
    <citation type="journal article" date="2013" name="PLoS Genet.">
        <title>Comparative genome structure, secondary metabolite, and effector coding capacity across Cochliobolus pathogens.</title>
        <authorList>
            <person name="Condon B.J."/>
            <person name="Leng Y."/>
            <person name="Wu D."/>
            <person name="Bushley K.E."/>
            <person name="Ohm R.A."/>
            <person name="Otillar R."/>
            <person name="Martin J."/>
            <person name="Schackwitz W."/>
            <person name="Grimwood J."/>
            <person name="MohdZainudin N."/>
            <person name="Xue C."/>
            <person name="Wang R."/>
            <person name="Manning V.A."/>
            <person name="Dhillon B."/>
            <person name="Tu Z.J."/>
            <person name="Steffenson B.J."/>
            <person name="Salamov A."/>
            <person name="Sun H."/>
            <person name="Lowry S."/>
            <person name="LaButti K."/>
            <person name="Han J."/>
            <person name="Copeland A."/>
            <person name="Lindquist E."/>
            <person name="Barry K."/>
            <person name="Schmutz J."/>
            <person name="Baker S.E."/>
            <person name="Ciuffetti L.M."/>
            <person name="Grigoriev I.V."/>
            <person name="Zhong S."/>
            <person name="Turgeon B.G."/>
        </authorList>
    </citation>
    <scope>NUCLEOTIDE SEQUENCE [LARGE SCALE GENOMIC DNA]</scope>
    <source>
        <strain evidence="3">C4 / ATCC 48331 / race T</strain>
    </source>
</reference>
<sequence length="108" mass="11231">MAQPLRYAAPTPPIVPVAASASMATVNITLLAKSKSNQLNDDAKRCQRGSVARAPSTDPKSDADTDACPSSQDLGAPSYSRVSLVGESGVHGKKLTHEGEQNATPSRQ</sequence>
<accession>N4X8U1</accession>
<evidence type="ECO:0000256" key="1">
    <source>
        <dbReference type="SAM" id="MobiDB-lite"/>
    </source>
</evidence>
<keyword evidence="3" id="KW-1185">Reference proteome</keyword>
<protein>
    <submittedName>
        <fullName evidence="2">Uncharacterized protein</fullName>
    </submittedName>
</protein>
<feature type="region of interest" description="Disordered" evidence="1">
    <location>
        <begin position="35"/>
        <end position="108"/>
    </location>
</feature>
<proteinExistence type="predicted"/>
<evidence type="ECO:0000313" key="3">
    <source>
        <dbReference type="Proteomes" id="UP000012338"/>
    </source>
</evidence>
<dbReference type="HOGENOM" id="CLU_2454559_0_0_1"/>
<name>N4X8U1_COCH4</name>
<dbReference type="OrthoDB" id="10355807at2759"/>
<evidence type="ECO:0000313" key="2">
    <source>
        <dbReference type="EMBL" id="ENI09469.1"/>
    </source>
</evidence>
<dbReference type="AlphaFoldDB" id="N4X8U1"/>
<dbReference type="EMBL" id="KB733446">
    <property type="protein sequence ID" value="ENI09469.1"/>
    <property type="molecule type" value="Genomic_DNA"/>
</dbReference>
<organism evidence="2 3">
    <name type="scientific">Cochliobolus heterostrophus (strain C4 / ATCC 48331 / race T)</name>
    <name type="common">Southern corn leaf blight fungus</name>
    <name type="synonym">Bipolaris maydis</name>
    <dbReference type="NCBI Taxonomy" id="665024"/>
    <lineage>
        <taxon>Eukaryota</taxon>
        <taxon>Fungi</taxon>
        <taxon>Dikarya</taxon>
        <taxon>Ascomycota</taxon>
        <taxon>Pezizomycotina</taxon>
        <taxon>Dothideomycetes</taxon>
        <taxon>Pleosporomycetidae</taxon>
        <taxon>Pleosporales</taxon>
        <taxon>Pleosporineae</taxon>
        <taxon>Pleosporaceae</taxon>
        <taxon>Bipolaris</taxon>
    </lineage>
</organism>
<dbReference type="Proteomes" id="UP000012338">
    <property type="component" value="Unassembled WGS sequence"/>
</dbReference>